<dbReference type="Gene3D" id="1.10.40.30">
    <property type="entry name" value="Fumarase/aspartase (C-terminal domain)"/>
    <property type="match status" value="1"/>
</dbReference>
<evidence type="ECO:0000256" key="7">
    <source>
        <dbReference type="HAMAP-Rule" id="MF_00006"/>
    </source>
</evidence>
<dbReference type="InterPro" id="IPR024083">
    <property type="entry name" value="Fumarase/histidase_N"/>
</dbReference>
<dbReference type="InterPro" id="IPR020557">
    <property type="entry name" value="Fumarate_lyase_CS"/>
</dbReference>
<dbReference type="GO" id="GO:0004056">
    <property type="term" value="F:argininosuccinate lyase activity"/>
    <property type="evidence" value="ECO:0007669"/>
    <property type="project" value="UniProtKB-UniRule"/>
</dbReference>
<evidence type="ECO:0000256" key="2">
    <source>
        <dbReference type="ARBA" id="ARBA00004941"/>
    </source>
</evidence>
<dbReference type="FunFam" id="1.20.200.10:FF:000015">
    <property type="entry name" value="argininosuccinate lyase isoform X2"/>
    <property type="match status" value="1"/>
</dbReference>
<name>A0A1H8RU48_9PROT</name>
<dbReference type="FunFam" id="1.10.40.30:FF:000001">
    <property type="entry name" value="Argininosuccinate lyase"/>
    <property type="match status" value="1"/>
</dbReference>
<dbReference type="Gene3D" id="1.10.275.10">
    <property type="entry name" value="Fumarase/aspartase (N-terminal domain)"/>
    <property type="match status" value="1"/>
</dbReference>
<dbReference type="RefSeq" id="WP_090319992.1">
    <property type="nucleotide sequence ID" value="NZ_FNOE01000016.1"/>
</dbReference>
<dbReference type="InterPro" id="IPR009049">
    <property type="entry name" value="Argininosuccinate_lyase"/>
</dbReference>
<gene>
    <name evidence="7" type="primary">argH</name>
    <name evidence="10" type="ORF">SAMN05216333_11564</name>
</gene>
<dbReference type="STRING" id="42354.SAMN05216333_11564"/>
<dbReference type="PRINTS" id="PR00149">
    <property type="entry name" value="FUMRATELYASE"/>
</dbReference>
<keyword evidence="6 7" id="KW-0456">Lyase</keyword>
<evidence type="ECO:0000313" key="10">
    <source>
        <dbReference type="EMBL" id="SEO69453.1"/>
    </source>
</evidence>
<dbReference type="SUPFAM" id="SSF48557">
    <property type="entry name" value="L-aspartase-like"/>
    <property type="match status" value="1"/>
</dbReference>
<keyword evidence="7" id="KW-0963">Cytoplasm</keyword>
<dbReference type="Pfam" id="PF14698">
    <property type="entry name" value="ASL_C2"/>
    <property type="match status" value="1"/>
</dbReference>
<feature type="domain" description="Argininosuccinate lyase C-terminal" evidence="9">
    <location>
        <begin position="375"/>
        <end position="443"/>
    </location>
</feature>
<comment type="similarity">
    <text evidence="7">Belongs to the lyase 1 family. Argininosuccinate lyase subfamily.</text>
</comment>
<evidence type="ECO:0000313" key="11">
    <source>
        <dbReference type="Proteomes" id="UP000198814"/>
    </source>
</evidence>
<evidence type="ECO:0000256" key="5">
    <source>
        <dbReference type="ARBA" id="ARBA00022605"/>
    </source>
</evidence>
<dbReference type="PANTHER" id="PTHR43814:SF1">
    <property type="entry name" value="ARGININOSUCCINATE LYASE"/>
    <property type="match status" value="1"/>
</dbReference>
<feature type="domain" description="Fumarate lyase N-terminal" evidence="8">
    <location>
        <begin position="18"/>
        <end position="312"/>
    </location>
</feature>
<comment type="pathway">
    <text evidence="2 7">Amino-acid biosynthesis; L-arginine biosynthesis; L-arginine from L-ornithine and carbamoyl phosphate: step 3/3.</text>
</comment>
<keyword evidence="4 7" id="KW-0055">Arginine biosynthesis</keyword>
<dbReference type="GO" id="GO:0042450">
    <property type="term" value="P:L-arginine biosynthetic process via ornithine"/>
    <property type="evidence" value="ECO:0007669"/>
    <property type="project" value="UniProtKB-UniRule"/>
</dbReference>
<dbReference type="EMBL" id="FODO01000015">
    <property type="protein sequence ID" value="SEO69453.1"/>
    <property type="molecule type" value="Genomic_DNA"/>
</dbReference>
<sequence>MNNDPALQQDDTKKTWSGRFNEPVSALVERYTASVSFDQRLTEYDIQGSLAHAQMLAEQGIISAADLTAIQQGMQQIRDEIRNHQFVWLQELEDVHLNIEKRLTALVGDAGKRLHTGRSRNDQVATDIRLFLRTAIDEIISLIKAMQHALLSLAEQHIHTIMPGFTHLQVAQPVSFGHHLMAYFEMLKRDVERLTDCRKRVNQLPLGAAALAGTSYPINRERVAQLLDFEAVCQNSLDAVSDRDFAIEFSACAALIMTHLSRMSEEFILWMNPAFGFIQLADRFCTGSSIMPQKKNPDVPELVRGKTGRVNGHLVALLTLMKAQPLAYNKDNQEDKEPLFDTVDTLTDTLRIYADMLGGVRVNQETMRASALRGYATATDLADYLVKKGIPFRDAHEIVAKAVQFAEQKGCDLSKLELNELQQFSIQIESDIFAVLTLEGSMNSRNHTGGTAPEQVQAAIQKAKAWLPWKM</sequence>
<reference evidence="11" key="1">
    <citation type="submission" date="2016-10" db="EMBL/GenBank/DDBJ databases">
        <authorList>
            <person name="Varghese N."/>
            <person name="Submissions S."/>
        </authorList>
    </citation>
    <scope>NUCLEOTIDE SEQUENCE [LARGE SCALE GENOMIC DNA]</scope>
    <source>
        <strain evidence="11">Nm76</strain>
    </source>
</reference>
<dbReference type="InterPro" id="IPR008948">
    <property type="entry name" value="L-Aspartase-like"/>
</dbReference>
<dbReference type="InterPro" id="IPR000362">
    <property type="entry name" value="Fumarate_lyase_fam"/>
</dbReference>
<dbReference type="UniPathway" id="UPA00068">
    <property type="reaction ID" value="UER00114"/>
</dbReference>
<dbReference type="Proteomes" id="UP000198814">
    <property type="component" value="Unassembled WGS sequence"/>
</dbReference>
<dbReference type="PANTHER" id="PTHR43814">
    <property type="entry name" value="ARGININOSUCCINATE LYASE"/>
    <property type="match status" value="1"/>
</dbReference>
<evidence type="ECO:0000256" key="6">
    <source>
        <dbReference type="ARBA" id="ARBA00023239"/>
    </source>
</evidence>
<accession>A0A1H8RU48</accession>
<keyword evidence="5 7" id="KW-0028">Amino-acid biosynthesis</keyword>
<dbReference type="AlphaFoldDB" id="A0A1H8RU48"/>
<evidence type="ECO:0000259" key="8">
    <source>
        <dbReference type="Pfam" id="PF00206"/>
    </source>
</evidence>
<dbReference type="FunFam" id="1.10.275.10:FF:000002">
    <property type="entry name" value="Argininosuccinate lyase"/>
    <property type="match status" value="1"/>
</dbReference>
<keyword evidence="11" id="KW-1185">Reference proteome</keyword>
<dbReference type="CDD" id="cd01359">
    <property type="entry name" value="Argininosuccinate_lyase"/>
    <property type="match status" value="1"/>
</dbReference>
<dbReference type="OrthoDB" id="9769623at2"/>
<dbReference type="EC" id="4.3.2.1" evidence="3 7"/>
<dbReference type="PRINTS" id="PR00145">
    <property type="entry name" value="ARGSUCLYASE"/>
</dbReference>
<dbReference type="GO" id="GO:0005829">
    <property type="term" value="C:cytosol"/>
    <property type="evidence" value="ECO:0007669"/>
    <property type="project" value="TreeGrafter"/>
</dbReference>
<organism evidence="10 11">
    <name type="scientific">Nitrosomonas oligotropha</name>
    <dbReference type="NCBI Taxonomy" id="42354"/>
    <lineage>
        <taxon>Bacteria</taxon>
        <taxon>Pseudomonadati</taxon>
        <taxon>Pseudomonadota</taxon>
        <taxon>Betaproteobacteria</taxon>
        <taxon>Nitrosomonadales</taxon>
        <taxon>Nitrosomonadaceae</taxon>
        <taxon>Nitrosomonas</taxon>
    </lineage>
</organism>
<dbReference type="InterPro" id="IPR022761">
    <property type="entry name" value="Fumarate_lyase_N"/>
</dbReference>
<evidence type="ECO:0000256" key="4">
    <source>
        <dbReference type="ARBA" id="ARBA00022571"/>
    </source>
</evidence>
<dbReference type="Gene3D" id="1.20.200.10">
    <property type="entry name" value="Fumarase/aspartase (Central domain)"/>
    <property type="match status" value="1"/>
</dbReference>
<dbReference type="HAMAP" id="MF_00006">
    <property type="entry name" value="Arg_succ_lyase"/>
    <property type="match status" value="1"/>
</dbReference>
<evidence type="ECO:0000259" key="9">
    <source>
        <dbReference type="Pfam" id="PF14698"/>
    </source>
</evidence>
<dbReference type="InterPro" id="IPR029419">
    <property type="entry name" value="Arg_succ_lyase_C"/>
</dbReference>
<evidence type="ECO:0000256" key="1">
    <source>
        <dbReference type="ARBA" id="ARBA00000985"/>
    </source>
</evidence>
<dbReference type="PROSITE" id="PS00163">
    <property type="entry name" value="FUMARATE_LYASES"/>
    <property type="match status" value="1"/>
</dbReference>
<comment type="catalytic activity">
    <reaction evidence="1 7">
        <text>2-(N(omega)-L-arginino)succinate = fumarate + L-arginine</text>
        <dbReference type="Rhea" id="RHEA:24020"/>
        <dbReference type="ChEBI" id="CHEBI:29806"/>
        <dbReference type="ChEBI" id="CHEBI:32682"/>
        <dbReference type="ChEBI" id="CHEBI:57472"/>
        <dbReference type="EC" id="4.3.2.1"/>
    </reaction>
</comment>
<protein>
    <recommendedName>
        <fullName evidence="3 7">Argininosuccinate lyase</fullName>
        <shortName evidence="7">ASAL</shortName>
        <ecNumber evidence="3 7">4.3.2.1</ecNumber>
    </recommendedName>
    <alternativeName>
        <fullName evidence="7">Arginosuccinase</fullName>
    </alternativeName>
</protein>
<proteinExistence type="inferred from homology"/>
<dbReference type="NCBIfam" id="TIGR00838">
    <property type="entry name" value="argH"/>
    <property type="match status" value="1"/>
</dbReference>
<comment type="subcellular location">
    <subcellularLocation>
        <location evidence="7">Cytoplasm</location>
    </subcellularLocation>
</comment>
<evidence type="ECO:0000256" key="3">
    <source>
        <dbReference type="ARBA" id="ARBA00012338"/>
    </source>
</evidence>
<dbReference type="Pfam" id="PF00206">
    <property type="entry name" value="Lyase_1"/>
    <property type="match status" value="1"/>
</dbReference>